<dbReference type="PRINTS" id="PR01021">
    <property type="entry name" value="OMPADOMAIN"/>
</dbReference>
<dbReference type="InterPro" id="IPR027367">
    <property type="entry name" value="Gly-zipper_YMGG"/>
</dbReference>
<gene>
    <name evidence="7" type="ORF">CRV06_07530</name>
</gene>
<dbReference type="CDD" id="cd07185">
    <property type="entry name" value="OmpA_C-like"/>
    <property type="match status" value="1"/>
</dbReference>
<dbReference type="InterPro" id="IPR050330">
    <property type="entry name" value="Bact_OuterMem_StrucFunc"/>
</dbReference>
<evidence type="ECO:0000256" key="1">
    <source>
        <dbReference type="ARBA" id="ARBA00004442"/>
    </source>
</evidence>
<dbReference type="PANTHER" id="PTHR30329:SF21">
    <property type="entry name" value="LIPOPROTEIN YIAD-RELATED"/>
    <property type="match status" value="1"/>
</dbReference>
<evidence type="ECO:0000256" key="2">
    <source>
        <dbReference type="ARBA" id="ARBA00023136"/>
    </source>
</evidence>
<comment type="caution">
    <text evidence="7">The sequence shown here is derived from an EMBL/GenBank/DDBJ whole genome shotgun (WGS) entry which is preliminary data.</text>
</comment>
<dbReference type="PANTHER" id="PTHR30329">
    <property type="entry name" value="STATOR ELEMENT OF FLAGELLAR MOTOR COMPLEX"/>
    <property type="match status" value="1"/>
</dbReference>
<protein>
    <submittedName>
        <fullName evidence="7">OmpA family protein</fullName>
    </submittedName>
</protein>
<dbReference type="EMBL" id="PDKO01000005">
    <property type="protein sequence ID" value="RXJ63103.1"/>
    <property type="molecule type" value="Genomic_DNA"/>
</dbReference>
<dbReference type="PROSITE" id="PS51257">
    <property type="entry name" value="PROKAR_LIPOPROTEIN"/>
    <property type="match status" value="1"/>
</dbReference>
<feature type="domain" description="OmpA-like" evidence="6">
    <location>
        <begin position="119"/>
        <end position="235"/>
    </location>
</feature>
<proteinExistence type="predicted"/>
<evidence type="ECO:0000313" key="7">
    <source>
        <dbReference type="EMBL" id="RXJ63103.1"/>
    </source>
</evidence>
<evidence type="ECO:0000256" key="4">
    <source>
        <dbReference type="PROSITE-ProRule" id="PRU00473"/>
    </source>
</evidence>
<comment type="subcellular location">
    <subcellularLocation>
        <location evidence="1">Cell outer membrane</location>
    </subcellularLocation>
</comment>
<dbReference type="Pfam" id="PF00691">
    <property type="entry name" value="OmpA"/>
    <property type="match status" value="1"/>
</dbReference>
<dbReference type="OrthoDB" id="9805566at2"/>
<evidence type="ECO:0000256" key="5">
    <source>
        <dbReference type="SAM" id="SignalP"/>
    </source>
</evidence>
<dbReference type="InterPro" id="IPR006665">
    <property type="entry name" value="OmpA-like"/>
</dbReference>
<feature type="signal peptide" evidence="5">
    <location>
        <begin position="1"/>
        <end position="26"/>
    </location>
</feature>
<sequence>MKNLNKKNLTAIFLASTLFFTGCAQKNGELNANSDDEYSRTKQGAVMGAFLGTLIGIMSGHSSKNAVVGGVVGAAVGGGIGYSMDEQAKQIAEELDTQVDNSPLAVTNPDNDLIISNTDKYVKIMLRDSMVFETNSAIPTQEAARKLEKITKVLRNYPDTIVQVVGFTDSRGTYEYNQKLSEQRASNVGNTLYNSGISNQIYSKGCSFNKPLVPNKTKEDMALNRRVEIYLYPDQNSVIDACSNN</sequence>
<keyword evidence="2 4" id="KW-0472">Membrane</keyword>
<dbReference type="Proteomes" id="UP000290191">
    <property type="component" value="Unassembled WGS sequence"/>
</dbReference>
<feature type="chain" id="PRO_5020522511" evidence="5">
    <location>
        <begin position="27"/>
        <end position="245"/>
    </location>
</feature>
<evidence type="ECO:0000313" key="8">
    <source>
        <dbReference type="Proteomes" id="UP000290191"/>
    </source>
</evidence>
<dbReference type="Gene3D" id="3.30.1330.60">
    <property type="entry name" value="OmpA-like domain"/>
    <property type="match status" value="1"/>
</dbReference>
<evidence type="ECO:0000259" key="6">
    <source>
        <dbReference type="PROSITE" id="PS51123"/>
    </source>
</evidence>
<keyword evidence="3" id="KW-0998">Cell outer membrane</keyword>
<dbReference type="InterPro" id="IPR036737">
    <property type="entry name" value="OmpA-like_sf"/>
</dbReference>
<keyword evidence="5" id="KW-0732">Signal</keyword>
<reference evidence="7 8" key="1">
    <citation type="submission" date="2017-10" db="EMBL/GenBank/DDBJ databases">
        <title>Genomics of the genus Arcobacter.</title>
        <authorList>
            <person name="Perez-Cataluna A."/>
            <person name="Figueras M.J."/>
        </authorList>
    </citation>
    <scope>NUCLEOTIDE SEQUENCE [LARGE SCALE GENOMIC DNA]</scope>
    <source>
        <strain evidence="7 8">DSM 24636</strain>
    </source>
</reference>
<dbReference type="Pfam" id="PF13441">
    <property type="entry name" value="Gly-zipper_YMGG"/>
    <property type="match status" value="1"/>
</dbReference>
<dbReference type="SUPFAM" id="SSF103088">
    <property type="entry name" value="OmpA-like"/>
    <property type="match status" value="1"/>
</dbReference>
<dbReference type="InterPro" id="IPR006664">
    <property type="entry name" value="OMP_bac"/>
</dbReference>
<name>A0A4Q0Y0J3_9BACT</name>
<dbReference type="GO" id="GO:0009279">
    <property type="term" value="C:cell outer membrane"/>
    <property type="evidence" value="ECO:0007669"/>
    <property type="project" value="UniProtKB-SubCell"/>
</dbReference>
<dbReference type="PROSITE" id="PS51123">
    <property type="entry name" value="OMPA_2"/>
    <property type="match status" value="1"/>
</dbReference>
<accession>A0A4Q0Y0J3</accession>
<organism evidence="7 8">
    <name type="scientific">Halarcobacter anaerophilus</name>
    <dbReference type="NCBI Taxonomy" id="877500"/>
    <lineage>
        <taxon>Bacteria</taxon>
        <taxon>Pseudomonadati</taxon>
        <taxon>Campylobacterota</taxon>
        <taxon>Epsilonproteobacteria</taxon>
        <taxon>Campylobacterales</taxon>
        <taxon>Arcobacteraceae</taxon>
        <taxon>Halarcobacter</taxon>
    </lineage>
</organism>
<dbReference type="STRING" id="877500.GCA_000935065_01641"/>
<dbReference type="AlphaFoldDB" id="A0A4Q0Y0J3"/>
<keyword evidence="8" id="KW-1185">Reference proteome</keyword>
<dbReference type="RefSeq" id="WP_044417174.1">
    <property type="nucleotide sequence ID" value="NZ_CP041070.1"/>
</dbReference>
<evidence type="ECO:0000256" key="3">
    <source>
        <dbReference type="ARBA" id="ARBA00023237"/>
    </source>
</evidence>